<gene>
    <name evidence="1" type="ORF">V6N12_058733</name>
</gene>
<dbReference type="Proteomes" id="UP001472677">
    <property type="component" value="Unassembled WGS sequence"/>
</dbReference>
<keyword evidence="2" id="KW-1185">Reference proteome</keyword>
<evidence type="ECO:0000313" key="1">
    <source>
        <dbReference type="EMBL" id="KAK8565159.1"/>
    </source>
</evidence>
<proteinExistence type="predicted"/>
<sequence>MHDDARCLRFSRLEDNRWRWMRGMVSECKGEEKLVMKNDDRWRHKALAKVGESGTGEVSKKVSGTQLVDEFH</sequence>
<evidence type="ECO:0000313" key="2">
    <source>
        <dbReference type="Proteomes" id="UP001472677"/>
    </source>
</evidence>
<name>A0ABR2EUW9_9ROSI</name>
<comment type="caution">
    <text evidence="1">The sequence shown here is derived from an EMBL/GenBank/DDBJ whole genome shotgun (WGS) entry which is preliminary data.</text>
</comment>
<organism evidence="1 2">
    <name type="scientific">Hibiscus sabdariffa</name>
    <name type="common">roselle</name>
    <dbReference type="NCBI Taxonomy" id="183260"/>
    <lineage>
        <taxon>Eukaryota</taxon>
        <taxon>Viridiplantae</taxon>
        <taxon>Streptophyta</taxon>
        <taxon>Embryophyta</taxon>
        <taxon>Tracheophyta</taxon>
        <taxon>Spermatophyta</taxon>
        <taxon>Magnoliopsida</taxon>
        <taxon>eudicotyledons</taxon>
        <taxon>Gunneridae</taxon>
        <taxon>Pentapetalae</taxon>
        <taxon>rosids</taxon>
        <taxon>malvids</taxon>
        <taxon>Malvales</taxon>
        <taxon>Malvaceae</taxon>
        <taxon>Malvoideae</taxon>
        <taxon>Hibiscus</taxon>
    </lineage>
</organism>
<accession>A0ABR2EUW9</accession>
<reference evidence="1 2" key="1">
    <citation type="journal article" date="2024" name="G3 (Bethesda)">
        <title>Genome assembly of Hibiscus sabdariffa L. provides insights into metabolisms of medicinal natural products.</title>
        <authorList>
            <person name="Kim T."/>
        </authorList>
    </citation>
    <scope>NUCLEOTIDE SEQUENCE [LARGE SCALE GENOMIC DNA]</scope>
    <source>
        <strain evidence="1">TK-2024</strain>
        <tissue evidence="1">Old leaves</tissue>
    </source>
</reference>
<protein>
    <submittedName>
        <fullName evidence="1">Uncharacterized protein</fullName>
    </submittedName>
</protein>
<dbReference type="EMBL" id="JBBPBM010000010">
    <property type="protein sequence ID" value="KAK8565159.1"/>
    <property type="molecule type" value="Genomic_DNA"/>
</dbReference>